<dbReference type="SUPFAM" id="SSF54001">
    <property type="entry name" value="Cysteine proteinases"/>
    <property type="match status" value="1"/>
</dbReference>
<feature type="region of interest" description="Disordered" evidence="1">
    <location>
        <begin position="111"/>
        <end position="131"/>
    </location>
</feature>
<evidence type="ECO:0000313" key="2">
    <source>
        <dbReference type="EMBL" id="CAI9913831.1"/>
    </source>
</evidence>
<accession>A0AA86N6W7</accession>
<dbReference type="EMBL" id="CAXDID020000410">
    <property type="protein sequence ID" value="CAL6088753.1"/>
    <property type="molecule type" value="Genomic_DNA"/>
</dbReference>
<reference evidence="2" key="1">
    <citation type="submission" date="2023-06" db="EMBL/GenBank/DDBJ databases">
        <authorList>
            <person name="Kurt Z."/>
        </authorList>
    </citation>
    <scope>NUCLEOTIDE SEQUENCE</scope>
</reference>
<dbReference type="InterPro" id="IPR038765">
    <property type="entry name" value="Papain-like_cys_pep_sf"/>
</dbReference>
<evidence type="ECO:0000256" key="1">
    <source>
        <dbReference type="SAM" id="MobiDB-lite"/>
    </source>
</evidence>
<evidence type="ECO:0000313" key="4">
    <source>
        <dbReference type="EMBL" id="CAL6088753.1"/>
    </source>
</evidence>
<organism evidence="2">
    <name type="scientific">Hexamita inflata</name>
    <dbReference type="NCBI Taxonomy" id="28002"/>
    <lineage>
        <taxon>Eukaryota</taxon>
        <taxon>Metamonada</taxon>
        <taxon>Diplomonadida</taxon>
        <taxon>Hexamitidae</taxon>
        <taxon>Hexamitinae</taxon>
        <taxon>Hexamita</taxon>
    </lineage>
</organism>
<dbReference type="AlphaFoldDB" id="A0AA86N6W7"/>
<dbReference type="EMBL" id="CATOUU010000036">
    <property type="protein sequence ID" value="CAI9913831.1"/>
    <property type="molecule type" value="Genomic_DNA"/>
</dbReference>
<name>A0AA86N6W7_9EUKA</name>
<proteinExistence type="predicted"/>
<sequence length="149" mass="16838">MQQQTIYFAIFNTSPPSLKTSAQMKNSSRSLTQGSILTSFTVYTDFVYYTKGIYQHKFGAQEGSHSGAFGILQLRLYQVEVSRHFPLQLVSEEGGKDRGAPLGYRSLEPSPWTSSFTRPLGGQPEASGETQTTNYNNLKYQIRCFCRLW</sequence>
<protein>
    <submittedName>
        <fullName evidence="2">Papain-like cysteine peptidase superfamily</fullName>
    </submittedName>
    <submittedName>
        <fullName evidence="3">Papain-like_cysteine peptidase superfamily</fullName>
    </submittedName>
</protein>
<comment type="caution">
    <text evidence="2">The sequence shown here is derived from an EMBL/GenBank/DDBJ whole genome shotgun (WGS) entry which is preliminary data.</text>
</comment>
<evidence type="ECO:0000313" key="5">
    <source>
        <dbReference type="Proteomes" id="UP001642409"/>
    </source>
</evidence>
<evidence type="ECO:0000313" key="3">
    <source>
        <dbReference type="EMBL" id="CAL6027007.1"/>
    </source>
</evidence>
<dbReference type="EMBL" id="CAXDID020000103">
    <property type="protein sequence ID" value="CAL6027007.1"/>
    <property type="molecule type" value="Genomic_DNA"/>
</dbReference>
<gene>
    <name evidence="2" type="ORF">HINF_LOCUS1476</name>
    <name evidence="3" type="ORF">HINF_LOCUS31119</name>
    <name evidence="4" type="ORF">HINF_LOCUS64280</name>
</gene>
<reference evidence="3 5" key="2">
    <citation type="submission" date="2024-07" db="EMBL/GenBank/DDBJ databases">
        <authorList>
            <person name="Akdeniz Z."/>
        </authorList>
    </citation>
    <scope>NUCLEOTIDE SEQUENCE [LARGE SCALE GENOMIC DNA]</scope>
</reference>
<keyword evidence="5" id="KW-1185">Reference proteome</keyword>
<dbReference type="Proteomes" id="UP001642409">
    <property type="component" value="Unassembled WGS sequence"/>
</dbReference>